<evidence type="ECO:0000313" key="2">
    <source>
        <dbReference type="Proteomes" id="UP000695562"/>
    </source>
</evidence>
<gene>
    <name evidence="1" type="ORF">CYY_007884</name>
</gene>
<name>A0A8J4PP46_9MYCE</name>
<organism evidence="1 2">
    <name type="scientific">Polysphondylium violaceum</name>
    <dbReference type="NCBI Taxonomy" id="133409"/>
    <lineage>
        <taxon>Eukaryota</taxon>
        <taxon>Amoebozoa</taxon>
        <taxon>Evosea</taxon>
        <taxon>Eumycetozoa</taxon>
        <taxon>Dictyostelia</taxon>
        <taxon>Dictyosteliales</taxon>
        <taxon>Dictyosteliaceae</taxon>
        <taxon>Polysphondylium</taxon>
    </lineage>
</organism>
<keyword evidence="2" id="KW-1185">Reference proteome</keyword>
<sequence>MTEEKRKRIIIPAEKIQGDQEEQEDQEIHEIQEIIDIPQNKNKEAQENQKIQKVQESQEIIDFQENQENQENQGNLYSEITSSSSSLTSSSLELSTSPISLVSSADETTHSHIIAPSSPCSLFPLSPPYLSLCQINPESPNITPISLENHTFLDDQSNPTQAQPYLPDQDSPFYYPHIYDFVLTVKKPFMWDPISNFQSTENDVYAIAQREQERKNKLAQKKLDYSFL</sequence>
<dbReference type="AlphaFoldDB" id="A0A8J4PP46"/>
<dbReference type="EMBL" id="AJWJ01000445">
    <property type="protein sequence ID" value="KAF2070793.1"/>
    <property type="molecule type" value="Genomic_DNA"/>
</dbReference>
<dbReference type="Proteomes" id="UP000695562">
    <property type="component" value="Unassembled WGS sequence"/>
</dbReference>
<reference evidence="1" key="1">
    <citation type="submission" date="2020-01" db="EMBL/GenBank/DDBJ databases">
        <title>Development of genomics and gene disruption for Polysphondylium violaceum indicates a role for the polyketide synthase stlB in stalk morphogenesis.</title>
        <authorList>
            <person name="Narita B."/>
            <person name="Kawabe Y."/>
            <person name="Kin K."/>
            <person name="Saito T."/>
            <person name="Gibbs R."/>
            <person name="Kuspa A."/>
            <person name="Muzny D."/>
            <person name="Queller D."/>
            <person name="Richards S."/>
            <person name="Strassman J."/>
            <person name="Sucgang R."/>
            <person name="Worley K."/>
            <person name="Schaap P."/>
        </authorList>
    </citation>
    <scope>NUCLEOTIDE SEQUENCE</scope>
    <source>
        <strain evidence="1">QSvi11</strain>
    </source>
</reference>
<proteinExistence type="predicted"/>
<comment type="caution">
    <text evidence="1">The sequence shown here is derived from an EMBL/GenBank/DDBJ whole genome shotgun (WGS) entry which is preliminary data.</text>
</comment>
<protein>
    <submittedName>
        <fullName evidence="1">Uncharacterized protein</fullName>
    </submittedName>
</protein>
<accession>A0A8J4PP46</accession>
<evidence type="ECO:0000313" key="1">
    <source>
        <dbReference type="EMBL" id="KAF2070793.1"/>
    </source>
</evidence>